<evidence type="ECO:0000313" key="2">
    <source>
        <dbReference type="Proteomes" id="UP000323569"/>
    </source>
</evidence>
<organism evidence="1 2">
    <name type="scientific">Microcystis aeruginosa NIES-2519</name>
    <dbReference type="NCBI Taxonomy" id="2303981"/>
    <lineage>
        <taxon>Bacteria</taxon>
        <taxon>Bacillati</taxon>
        <taxon>Cyanobacteriota</taxon>
        <taxon>Cyanophyceae</taxon>
        <taxon>Oscillatoriophycideae</taxon>
        <taxon>Chroococcales</taxon>
        <taxon>Microcystaceae</taxon>
        <taxon>Microcystis</taxon>
    </lineage>
</organism>
<protein>
    <submittedName>
        <fullName evidence="1">Uncharacterized protein</fullName>
    </submittedName>
</protein>
<sequence>MINRSQIPDKIPEGGHFVVVLKQVKLAGEFKIAATGIFILTQIIVVPTGGKSI</sequence>
<dbReference type="AlphaFoldDB" id="A0A5A5R064"/>
<comment type="caution">
    <text evidence="1">The sequence shown here is derived from an EMBL/GenBank/DDBJ whole genome shotgun (WGS) entry which is preliminary data.</text>
</comment>
<name>A0A5A5R064_MICAE</name>
<dbReference type="RefSeq" id="WP_008205386.1">
    <property type="nucleotide sequence ID" value="NZ_BHVO01000002.1"/>
</dbReference>
<evidence type="ECO:0000313" key="1">
    <source>
        <dbReference type="EMBL" id="GCA68763.1"/>
    </source>
</evidence>
<reference evidence="1 2" key="1">
    <citation type="submission" date="2018-09" db="EMBL/GenBank/DDBJ databases">
        <title>Evolutionary history of phycoerythrin pigmentation in the water bloom-forming cyanobacterium Microcystis aeruginosa.</title>
        <authorList>
            <person name="Tanabe Y."/>
            <person name="Tanabe Y."/>
            <person name="Yamaguchi H."/>
        </authorList>
    </citation>
    <scope>NUCLEOTIDE SEQUENCE [LARGE SCALE GENOMIC DNA]</scope>
    <source>
        <strain evidence="1 2">NIES-2519</strain>
    </source>
</reference>
<accession>A0A5A5R064</accession>
<gene>
    <name evidence="1" type="ORF">MiYa_00279</name>
</gene>
<proteinExistence type="predicted"/>
<dbReference type="EMBL" id="BHVO01000002">
    <property type="protein sequence ID" value="GCA68763.1"/>
    <property type="molecule type" value="Genomic_DNA"/>
</dbReference>
<dbReference type="Proteomes" id="UP000323569">
    <property type="component" value="Unassembled WGS sequence"/>
</dbReference>